<dbReference type="STRING" id="472705.GCA_001743465_00231"/>
<evidence type="ECO:0000256" key="2">
    <source>
        <dbReference type="ARBA" id="ARBA00023015"/>
    </source>
</evidence>
<keyword evidence="4" id="KW-0804">Transcription</keyword>
<dbReference type="Pfam" id="PF00126">
    <property type="entry name" value="HTH_1"/>
    <property type="match status" value="1"/>
</dbReference>
<comment type="similarity">
    <text evidence="1">Belongs to the LysR transcriptional regulatory family.</text>
</comment>
<dbReference type="Proteomes" id="UP000193933">
    <property type="component" value="Unassembled WGS sequence"/>
</dbReference>
<evidence type="ECO:0000256" key="1">
    <source>
        <dbReference type="ARBA" id="ARBA00009437"/>
    </source>
</evidence>
<dbReference type="GO" id="GO:0003700">
    <property type="term" value="F:DNA-binding transcription factor activity"/>
    <property type="evidence" value="ECO:0007669"/>
    <property type="project" value="InterPro"/>
</dbReference>
<dbReference type="EMBL" id="MLFN01000005">
    <property type="protein sequence ID" value="ORM54989.1"/>
    <property type="molecule type" value="Genomic_DNA"/>
</dbReference>
<evidence type="ECO:0000259" key="5">
    <source>
        <dbReference type="PROSITE" id="PS50931"/>
    </source>
</evidence>
<dbReference type="SUPFAM" id="SSF53850">
    <property type="entry name" value="Periplasmic binding protein-like II"/>
    <property type="match status" value="1"/>
</dbReference>
<dbReference type="AlphaFoldDB" id="A0A1X1C0I9"/>
<dbReference type="InterPro" id="IPR036390">
    <property type="entry name" value="WH_DNA-bd_sf"/>
</dbReference>
<proteinExistence type="inferred from homology"/>
<evidence type="ECO:0000256" key="3">
    <source>
        <dbReference type="ARBA" id="ARBA00023125"/>
    </source>
</evidence>
<dbReference type="GO" id="GO:0032993">
    <property type="term" value="C:protein-DNA complex"/>
    <property type="evidence" value="ECO:0007669"/>
    <property type="project" value="TreeGrafter"/>
</dbReference>
<evidence type="ECO:0000313" key="6">
    <source>
        <dbReference type="EMBL" id="ORM54989.1"/>
    </source>
</evidence>
<reference evidence="6 7" key="1">
    <citation type="journal article" date="2017" name="Antonie Van Leeuwenhoek">
        <title>Phylogenomic resolution of the bacterial genus Pantoea and its relationship with Erwinia and Tatumella.</title>
        <authorList>
            <person name="Palmer M."/>
            <person name="Steenkamp E.T."/>
            <person name="Coetzee M.P."/>
            <person name="Chan W.Y."/>
            <person name="van Zyl E."/>
            <person name="De Maayer P."/>
            <person name="Coutinho T.A."/>
            <person name="Blom J."/>
            <person name="Smits T.H."/>
            <person name="Duffy B."/>
            <person name="Venter S.N."/>
        </authorList>
    </citation>
    <scope>NUCLEOTIDE SEQUENCE [LARGE SCALE GENOMIC DNA]</scope>
    <source>
        <strain evidence="6 7">LMG 24534</strain>
    </source>
</reference>
<dbReference type="Gene3D" id="3.40.190.10">
    <property type="entry name" value="Periplasmic binding protein-like II"/>
    <property type="match status" value="2"/>
</dbReference>
<dbReference type="OrthoDB" id="646694at2"/>
<sequence>MDINQLRCFVVVGDELHFGRAARKLEMMPASLSRFIRLLEEDLGIRLLNRSTRNVTLTREGAEFLSEAKSVVADFDALRRRFHKNIASQKKTLRIGAIDSAARGLLPKLLNLFVSAFPDADIHISEDKSHSLIPRLTSGWLDLVFVRPPEQTDVTLTTRFIAYETCVLAVPAHHRLVDYDRVSIEDFCNEPVIVPERRTRPHSHDLTMNLFRAAGRYPVIAQYAEEKQTILSFVAAGLGVALVPSSYRNMNADGVKYLPLTPVNDIEIEGLPLCVMWHQGNRDRYVNAMLNILADNSEILTKEL</sequence>
<keyword evidence="3" id="KW-0238">DNA-binding</keyword>
<feature type="domain" description="HTH lysR-type" evidence="5">
    <location>
        <begin position="1"/>
        <end position="58"/>
    </location>
</feature>
<gene>
    <name evidence="6" type="ORF">HA41_03185</name>
</gene>
<dbReference type="Pfam" id="PF03466">
    <property type="entry name" value="LysR_substrate"/>
    <property type="match status" value="1"/>
</dbReference>
<dbReference type="CDD" id="cd08414">
    <property type="entry name" value="PBP2_LTTR_aromatics_like"/>
    <property type="match status" value="1"/>
</dbReference>
<dbReference type="InterPro" id="IPR005119">
    <property type="entry name" value="LysR_subst-bd"/>
</dbReference>
<dbReference type="PANTHER" id="PTHR30346">
    <property type="entry name" value="TRANSCRIPTIONAL DUAL REGULATOR HCAR-RELATED"/>
    <property type="match status" value="1"/>
</dbReference>
<dbReference type="GO" id="GO:0003677">
    <property type="term" value="F:DNA binding"/>
    <property type="evidence" value="ECO:0007669"/>
    <property type="project" value="UniProtKB-KW"/>
</dbReference>
<comment type="caution">
    <text evidence="6">The sequence shown here is derived from an EMBL/GenBank/DDBJ whole genome shotgun (WGS) entry which is preliminary data.</text>
</comment>
<accession>A0A1X1C0I9</accession>
<evidence type="ECO:0000256" key="4">
    <source>
        <dbReference type="ARBA" id="ARBA00023163"/>
    </source>
</evidence>
<dbReference type="InterPro" id="IPR036388">
    <property type="entry name" value="WH-like_DNA-bd_sf"/>
</dbReference>
<name>A0A1X1C0I9_9GAMM</name>
<dbReference type="FunFam" id="1.10.10.10:FF:000001">
    <property type="entry name" value="LysR family transcriptional regulator"/>
    <property type="match status" value="1"/>
</dbReference>
<dbReference type="SUPFAM" id="SSF46785">
    <property type="entry name" value="Winged helix' DNA-binding domain"/>
    <property type="match status" value="1"/>
</dbReference>
<dbReference type="RefSeq" id="WP_094119575.1">
    <property type="nucleotide sequence ID" value="NZ_MLFN01000005.1"/>
</dbReference>
<keyword evidence="2" id="KW-0805">Transcription regulation</keyword>
<keyword evidence="7" id="KW-1185">Reference proteome</keyword>
<organism evidence="6 7">
    <name type="scientific">Pantoea conspicua</name>
    <dbReference type="NCBI Taxonomy" id="472705"/>
    <lineage>
        <taxon>Bacteria</taxon>
        <taxon>Pseudomonadati</taxon>
        <taxon>Pseudomonadota</taxon>
        <taxon>Gammaproteobacteria</taxon>
        <taxon>Enterobacterales</taxon>
        <taxon>Erwiniaceae</taxon>
        <taxon>Pantoea</taxon>
    </lineage>
</organism>
<dbReference type="InterPro" id="IPR000847">
    <property type="entry name" value="LysR_HTH_N"/>
</dbReference>
<evidence type="ECO:0000313" key="7">
    <source>
        <dbReference type="Proteomes" id="UP000193933"/>
    </source>
</evidence>
<dbReference type="Gene3D" id="1.10.10.10">
    <property type="entry name" value="Winged helix-like DNA-binding domain superfamily/Winged helix DNA-binding domain"/>
    <property type="match status" value="1"/>
</dbReference>
<protein>
    <submittedName>
        <fullName evidence="6">LysR family transcriptional regulator</fullName>
    </submittedName>
</protein>
<dbReference type="PROSITE" id="PS50931">
    <property type="entry name" value="HTH_LYSR"/>
    <property type="match status" value="1"/>
</dbReference>
<dbReference type="PANTHER" id="PTHR30346:SF0">
    <property type="entry name" value="HCA OPERON TRANSCRIPTIONAL ACTIVATOR HCAR"/>
    <property type="match status" value="1"/>
</dbReference>